<dbReference type="Proteomes" id="UP000324629">
    <property type="component" value="Unassembled WGS sequence"/>
</dbReference>
<name>A0A5J4NDA4_9TREM</name>
<accession>A0A5J4NDA4</accession>
<dbReference type="PANTHER" id="PTHR15673:SF2">
    <property type="entry name" value="IQ CALMODULIN-BINDING MOTIF-CONTAINING PROTEIN 1"/>
    <property type="match status" value="1"/>
</dbReference>
<dbReference type="PANTHER" id="PTHR15673">
    <property type="entry name" value="IQ CALMODULIN-BINDING MOTIF CONTAINING PROTEIN 1"/>
    <property type="match status" value="1"/>
</dbReference>
<evidence type="ECO:0000313" key="1">
    <source>
        <dbReference type="EMBL" id="KAA3673208.1"/>
    </source>
</evidence>
<dbReference type="AlphaFoldDB" id="A0A5J4NDA4"/>
<dbReference type="GO" id="GO:0005516">
    <property type="term" value="F:calmodulin binding"/>
    <property type="evidence" value="ECO:0007669"/>
    <property type="project" value="InterPro"/>
</dbReference>
<dbReference type="PROSITE" id="PS50096">
    <property type="entry name" value="IQ"/>
    <property type="match status" value="2"/>
</dbReference>
<reference evidence="1 2" key="1">
    <citation type="journal article" date="2019" name="Gigascience">
        <title>Whole-genome sequence of the oriental lung fluke Paragonimus westermani.</title>
        <authorList>
            <person name="Oey H."/>
            <person name="Zakrzewski M."/>
            <person name="Narain K."/>
            <person name="Devi K.R."/>
            <person name="Agatsuma T."/>
            <person name="Nawaratna S."/>
            <person name="Gobert G.N."/>
            <person name="Jones M.K."/>
            <person name="Ragan M.A."/>
            <person name="McManus D.P."/>
            <person name="Krause L."/>
        </authorList>
    </citation>
    <scope>NUCLEOTIDE SEQUENCE [LARGE SCALE GENOMIC DNA]</scope>
    <source>
        <strain evidence="1 2">IND2009</strain>
    </source>
</reference>
<dbReference type="InterPro" id="IPR000048">
    <property type="entry name" value="IQ_motif_EF-hand-BS"/>
</dbReference>
<gene>
    <name evidence="1" type="ORF">DEA37_0005463</name>
</gene>
<organism evidence="1 2">
    <name type="scientific">Paragonimus westermani</name>
    <dbReference type="NCBI Taxonomy" id="34504"/>
    <lineage>
        <taxon>Eukaryota</taxon>
        <taxon>Metazoa</taxon>
        <taxon>Spiralia</taxon>
        <taxon>Lophotrochozoa</taxon>
        <taxon>Platyhelminthes</taxon>
        <taxon>Trematoda</taxon>
        <taxon>Digenea</taxon>
        <taxon>Plagiorchiida</taxon>
        <taxon>Troglotremata</taxon>
        <taxon>Troglotrematidae</taxon>
        <taxon>Paragonimus</taxon>
    </lineage>
</organism>
<evidence type="ECO:0000313" key="2">
    <source>
        <dbReference type="Proteomes" id="UP000324629"/>
    </source>
</evidence>
<dbReference type="InterPro" id="IPR028765">
    <property type="entry name" value="IQCB1"/>
</dbReference>
<dbReference type="CDD" id="cd23767">
    <property type="entry name" value="IQCD"/>
    <property type="match status" value="1"/>
</dbReference>
<dbReference type="SMART" id="SM00015">
    <property type="entry name" value="IQ"/>
    <property type="match status" value="3"/>
</dbReference>
<sequence>MTSITNLEKRIYNLDFTDELNAITSLVELQQQISNATDAERRQMKERLLRSNVPRLLCATLKQDFSKVPGTWCHVTRLSNLLVIMVQVPHTSNPFLTDTSRKLLSDITESMLILLKRLQKRLSSTKSQSEKKEMSSNEFIVLIKKVLADLHSLVEWHVEAADYIVNSPWFLQVFIVDDPQLMERFTTLLAECVKRKPAIVEHWSQNQKANILDELIYHLAVIDSSETVNQTLHCLLTLLNCDPDLRLFVIRRYRGIHLVVARWLTHCCSDSEGMGSQTDSTTRQNLLLLLGILGDKRTHMPTTLSKGRMQSQTGPSEPRYTEEEAAAVIQAAWRGACTRKKLHKAHKGFAQFQKRFRERQTQIEQLKQGARMEAEFQHFVRLTRRRRYREQLESELRLLSSLPAPLVDRQQSQRRQEAATVIQAFFRGFHARLQLANQREHLQKDRAARIIQQHFRKHLSRLDCLATTKPPMPQDHHFLSGEYSEADRKLAKQRHQYWCDTHLASCKSREELEQLHRTVQQRLKVFQVNRIKSKLQHEVTQANQARIALDAQLLLSEPSDKFGCAQSNQEITNLARAVEIHQSDPKKPPNFSQFHCRTQPLVRLAQQQHRDLLLSMGKPWWTLTMRKWQRDRSKWFEAHENRNQDCASGDEASECAEKGFSKWLEWLPDRIFDDSLDELCPVTDKFIIGHEPTEHGSFVF</sequence>
<proteinExistence type="predicted"/>
<protein>
    <submittedName>
        <fullName evidence="1">IQ calmodulin-binding motif-containing protein 1</fullName>
    </submittedName>
</protein>
<dbReference type="Gene3D" id="1.20.5.190">
    <property type="match status" value="1"/>
</dbReference>
<dbReference type="EMBL" id="QNGE01004111">
    <property type="protein sequence ID" value="KAA3673208.1"/>
    <property type="molecule type" value="Genomic_DNA"/>
</dbReference>
<dbReference type="GO" id="GO:0060271">
    <property type="term" value="P:cilium assembly"/>
    <property type="evidence" value="ECO:0007669"/>
    <property type="project" value="InterPro"/>
</dbReference>
<dbReference type="Pfam" id="PF00612">
    <property type="entry name" value="IQ"/>
    <property type="match status" value="2"/>
</dbReference>
<keyword evidence="2" id="KW-1185">Reference proteome</keyword>
<comment type="caution">
    <text evidence="1">The sequence shown here is derived from an EMBL/GenBank/DDBJ whole genome shotgun (WGS) entry which is preliminary data.</text>
</comment>
<dbReference type="GO" id="GO:0005929">
    <property type="term" value="C:cilium"/>
    <property type="evidence" value="ECO:0007669"/>
    <property type="project" value="TreeGrafter"/>
</dbReference>